<evidence type="ECO:0000256" key="3">
    <source>
        <dbReference type="ARBA" id="ARBA00014962"/>
    </source>
</evidence>
<dbReference type="GO" id="GO:0015031">
    <property type="term" value="P:protein transport"/>
    <property type="evidence" value="ECO:0007669"/>
    <property type="project" value="UniProtKB-KW"/>
</dbReference>
<reference evidence="12 13" key="1">
    <citation type="submission" date="2008-03" db="EMBL/GenBank/DDBJ databases">
        <title>Complete sequence of Leptothrix cholodnii SP-6.</title>
        <authorList>
            <consortium name="US DOE Joint Genome Institute"/>
            <person name="Copeland A."/>
            <person name="Lucas S."/>
            <person name="Lapidus A."/>
            <person name="Glavina del Rio T."/>
            <person name="Dalin E."/>
            <person name="Tice H."/>
            <person name="Bruce D."/>
            <person name="Goodwin L."/>
            <person name="Pitluck S."/>
            <person name="Chertkov O."/>
            <person name="Brettin T."/>
            <person name="Detter J.C."/>
            <person name="Han C."/>
            <person name="Kuske C.R."/>
            <person name="Schmutz J."/>
            <person name="Larimer F."/>
            <person name="Land M."/>
            <person name="Hauser L."/>
            <person name="Kyrpides N."/>
            <person name="Lykidis A."/>
            <person name="Emerson D."/>
            <person name="Richardson P."/>
        </authorList>
    </citation>
    <scope>NUCLEOTIDE SEQUENCE [LARGE SCALE GENOMIC DNA]</scope>
    <source>
        <strain evidence="13">ATCC 51168 / LMG 8142 / SP-6</strain>
    </source>
</reference>
<evidence type="ECO:0000256" key="8">
    <source>
        <dbReference type="ARBA" id="ARBA00022989"/>
    </source>
</evidence>
<proteinExistence type="inferred from homology"/>
<evidence type="ECO:0000256" key="11">
    <source>
        <dbReference type="SAM" id="Phobius"/>
    </source>
</evidence>
<keyword evidence="7" id="KW-0653">Protein transport</keyword>
<dbReference type="HOGENOM" id="CLU_116157_2_1_4"/>
<keyword evidence="8 11" id="KW-1133">Transmembrane helix</keyword>
<sequence length="127" mass="13627" precursor="true">MVGLRPTIQSFVFRSRSLTVFISNAFAQAPAATAADGGSSLMSMLPLVLMFVVLYFIMIRPQQKRAKEHKAMIDAIGKGDEIVTSGGLLGKVTKIGDNYLSIEIANGVEAQCQRGSVIQVLPKGTIK</sequence>
<keyword evidence="6 11" id="KW-0812">Transmembrane</keyword>
<dbReference type="AlphaFoldDB" id="B1XW91"/>
<dbReference type="STRING" id="395495.Lcho_0343"/>
<dbReference type="PRINTS" id="PR01853">
    <property type="entry name" value="YAJCTRNLCASE"/>
</dbReference>
<gene>
    <name evidence="12" type="ordered locus">Lcho_0343</name>
</gene>
<dbReference type="InterPro" id="IPR003849">
    <property type="entry name" value="Preprotein_translocase_YajC"/>
</dbReference>
<dbReference type="Proteomes" id="UP000001693">
    <property type="component" value="Chromosome"/>
</dbReference>
<keyword evidence="5" id="KW-1003">Cell membrane</keyword>
<dbReference type="PANTHER" id="PTHR33909:SF1">
    <property type="entry name" value="SEC TRANSLOCON ACCESSORY COMPLEX SUBUNIT YAJC"/>
    <property type="match status" value="1"/>
</dbReference>
<comment type="subcellular location">
    <subcellularLocation>
        <location evidence="1">Cell membrane</location>
        <topology evidence="1">Single-pass membrane protein</topology>
    </subcellularLocation>
</comment>
<keyword evidence="10 11" id="KW-0472">Membrane</keyword>
<keyword evidence="9" id="KW-0811">Translocation</keyword>
<comment type="similarity">
    <text evidence="2">Belongs to the YajC family.</text>
</comment>
<evidence type="ECO:0000256" key="6">
    <source>
        <dbReference type="ARBA" id="ARBA00022692"/>
    </source>
</evidence>
<dbReference type="SMART" id="SM01323">
    <property type="entry name" value="YajC"/>
    <property type="match status" value="1"/>
</dbReference>
<evidence type="ECO:0000256" key="9">
    <source>
        <dbReference type="ARBA" id="ARBA00023010"/>
    </source>
</evidence>
<evidence type="ECO:0000313" key="12">
    <source>
        <dbReference type="EMBL" id="ACB32618.1"/>
    </source>
</evidence>
<organism evidence="12 13">
    <name type="scientific">Leptothrix cholodnii (strain ATCC 51168 / LMG 8142 / SP-6)</name>
    <name type="common">Leptothrix discophora (strain SP-6)</name>
    <dbReference type="NCBI Taxonomy" id="395495"/>
    <lineage>
        <taxon>Bacteria</taxon>
        <taxon>Pseudomonadati</taxon>
        <taxon>Pseudomonadota</taxon>
        <taxon>Betaproteobacteria</taxon>
        <taxon>Burkholderiales</taxon>
        <taxon>Sphaerotilaceae</taxon>
        <taxon>Leptothrix</taxon>
    </lineage>
</organism>
<evidence type="ECO:0000256" key="10">
    <source>
        <dbReference type="ARBA" id="ARBA00023136"/>
    </source>
</evidence>
<dbReference type="KEGG" id="lch:Lcho_0343"/>
<dbReference type="PANTHER" id="PTHR33909">
    <property type="entry name" value="SEC TRANSLOCON ACCESSORY COMPLEX SUBUNIT YAJC"/>
    <property type="match status" value="1"/>
</dbReference>
<accession>B1XW91</accession>
<dbReference type="NCBIfam" id="TIGR00739">
    <property type="entry name" value="yajC"/>
    <property type="match status" value="1"/>
</dbReference>
<evidence type="ECO:0000256" key="5">
    <source>
        <dbReference type="ARBA" id="ARBA00022475"/>
    </source>
</evidence>
<name>B1XW91_LEPCP</name>
<protein>
    <recommendedName>
        <fullName evidence="3">Sec translocon accessory complex subunit YajC</fullName>
    </recommendedName>
</protein>
<keyword evidence="4" id="KW-0813">Transport</keyword>
<evidence type="ECO:0000256" key="2">
    <source>
        <dbReference type="ARBA" id="ARBA00006742"/>
    </source>
</evidence>
<dbReference type="EMBL" id="CP001013">
    <property type="protein sequence ID" value="ACB32618.1"/>
    <property type="molecule type" value="Genomic_DNA"/>
</dbReference>
<feature type="transmembrane region" description="Helical" evidence="11">
    <location>
        <begin position="41"/>
        <end position="59"/>
    </location>
</feature>
<evidence type="ECO:0000313" key="13">
    <source>
        <dbReference type="Proteomes" id="UP000001693"/>
    </source>
</evidence>
<evidence type="ECO:0000256" key="4">
    <source>
        <dbReference type="ARBA" id="ARBA00022448"/>
    </source>
</evidence>
<evidence type="ECO:0000256" key="1">
    <source>
        <dbReference type="ARBA" id="ARBA00004162"/>
    </source>
</evidence>
<evidence type="ECO:0000256" key="7">
    <source>
        <dbReference type="ARBA" id="ARBA00022927"/>
    </source>
</evidence>
<dbReference type="Pfam" id="PF02699">
    <property type="entry name" value="YajC"/>
    <property type="match status" value="1"/>
</dbReference>
<keyword evidence="13" id="KW-1185">Reference proteome</keyword>
<dbReference type="GO" id="GO:0005886">
    <property type="term" value="C:plasma membrane"/>
    <property type="evidence" value="ECO:0007669"/>
    <property type="project" value="UniProtKB-SubCell"/>
</dbReference>
<dbReference type="eggNOG" id="COG1862">
    <property type="taxonomic scope" value="Bacteria"/>
</dbReference>